<reference evidence="6" key="1">
    <citation type="journal article" date="2009" name="Science">
        <title>The B73 maize genome: complexity, diversity, and dynamics.</title>
        <authorList>
            <person name="Schnable P.S."/>
            <person name="Ware D."/>
            <person name="Fulton R.S."/>
            <person name="Stein J.C."/>
            <person name="Wei F."/>
            <person name="Pasternak S."/>
            <person name="Liang C."/>
            <person name="Zhang J."/>
            <person name="Fulton L."/>
            <person name="Graves T.A."/>
            <person name="Minx P."/>
            <person name="Reily A.D."/>
            <person name="Courtney L."/>
            <person name="Kruchowski S.S."/>
            <person name="Tomlinson C."/>
            <person name="Strong C."/>
            <person name="Delehaunty K."/>
            <person name="Fronick C."/>
            <person name="Courtney B."/>
            <person name="Rock S.M."/>
            <person name="Belter E."/>
            <person name="Du F."/>
            <person name="Kim K."/>
            <person name="Abbott R.M."/>
            <person name="Cotton M."/>
            <person name="Levy A."/>
            <person name="Marchetto P."/>
            <person name="Ochoa K."/>
            <person name="Jackson S.M."/>
            <person name="Gillam B."/>
            <person name="Chen W."/>
            <person name="Yan L."/>
            <person name="Higginbotham J."/>
            <person name="Cardenas M."/>
            <person name="Waligorski J."/>
            <person name="Applebaum E."/>
            <person name="Phelps L."/>
            <person name="Falcone J."/>
            <person name="Kanchi K."/>
            <person name="Thane T."/>
            <person name="Scimone A."/>
            <person name="Thane N."/>
            <person name="Henke J."/>
            <person name="Wang T."/>
            <person name="Ruppert J."/>
            <person name="Shah N."/>
            <person name="Rotter K."/>
            <person name="Hodges J."/>
            <person name="Ingenthron E."/>
            <person name="Cordes M."/>
            <person name="Kohlberg S."/>
            <person name="Sgro J."/>
            <person name="Delgado B."/>
            <person name="Mead K."/>
            <person name="Chinwalla A."/>
            <person name="Leonard S."/>
            <person name="Crouse K."/>
            <person name="Collura K."/>
            <person name="Kudrna D."/>
            <person name="Currie J."/>
            <person name="He R."/>
            <person name="Angelova A."/>
            <person name="Rajasekar S."/>
            <person name="Mueller T."/>
            <person name="Lomeli R."/>
            <person name="Scara G."/>
            <person name="Ko A."/>
            <person name="Delaney K."/>
            <person name="Wissotski M."/>
            <person name="Lopez G."/>
            <person name="Campos D."/>
            <person name="Braidotti M."/>
            <person name="Ashley E."/>
            <person name="Golser W."/>
            <person name="Kim H."/>
            <person name="Lee S."/>
            <person name="Lin J."/>
            <person name="Dujmic Z."/>
            <person name="Kim W."/>
            <person name="Talag J."/>
            <person name="Zuccolo A."/>
            <person name="Fan C."/>
            <person name="Sebastian A."/>
            <person name="Kramer M."/>
            <person name="Spiegel L."/>
            <person name="Nascimento L."/>
            <person name="Zutavern T."/>
            <person name="Miller B."/>
            <person name="Ambroise C."/>
            <person name="Muller S."/>
            <person name="Spooner W."/>
            <person name="Narechania A."/>
            <person name="Ren L."/>
            <person name="Wei S."/>
            <person name="Kumari S."/>
            <person name="Faga B."/>
            <person name="Levy M.J."/>
            <person name="McMahan L."/>
            <person name="Van Buren P."/>
            <person name="Vaughn M.W."/>
            <person name="Ying K."/>
            <person name="Yeh C.-T."/>
            <person name="Emrich S.J."/>
            <person name="Jia Y."/>
            <person name="Kalyanaraman A."/>
            <person name="Hsia A.-P."/>
            <person name="Barbazuk W.B."/>
            <person name="Baucom R.S."/>
            <person name="Brutnell T.P."/>
            <person name="Carpita N.C."/>
            <person name="Chaparro C."/>
            <person name="Chia J.-M."/>
            <person name="Deragon J.-M."/>
            <person name="Estill J.C."/>
            <person name="Fu Y."/>
            <person name="Jeddeloh J.A."/>
            <person name="Han Y."/>
            <person name="Lee H."/>
            <person name="Li P."/>
            <person name="Lisch D.R."/>
            <person name="Liu S."/>
            <person name="Liu Z."/>
            <person name="Nagel D.H."/>
            <person name="McCann M.C."/>
            <person name="SanMiguel P."/>
            <person name="Myers A.M."/>
            <person name="Nettleton D."/>
            <person name="Nguyen J."/>
            <person name="Penning B.W."/>
            <person name="Ponnala L."/>
            <person name="Schneider K.L."/>
            <person name="Schwartz D.C."/>
            <person name="Sharma A."/>
            <person name="Soderlund C."/>
            <person name="Springer N.M."/>
            <person name="Sun Q."/>
            <person name="Wang H."/>
            <person name="Waterman M."/>
            <person name="Westerman R."/>
            <person name="Wolfgruber T.K."/>
            <person name="Yang L."/>
            <person name="Yu Y."/>
            <person name="Zhang L."/>
            <person name="Zhou S."/>
            <person name="Zhu Q."/>
            <person name="Bennetzen J.L."/>
            <person name="Dawe R.K."/>
            <person name="Jiang J."/>
            <person name="Jiang N."/>
            <person name="Presting G.G."/>
            <person name="Wessler S.R."/>
            <person name="Aluru S."/>
            <person name="Martienssen R.A."/>
            <person name="Clifton S.W."/>
            <person name="McCombie W.R."/>
            <person name="Wing R.A."/>
            <person name="Wilson R.K."/>
        </authorList>
    </citation>
    <scope>NUCLEOTIDE SEQUENCE [LARGE SCALE GENOMIC DNA]</scope>
    <source>
        <strain evidence="6">cv. B73</strain>
    </source>
</reference>
<dbReference type="PANTHER" id="PTHR47932">
    <property type="entry name" value="ATPASE EXPRESSION PROTEIN 3"/>
    <property type="match status" value="1"/>
</dbReference>
<accession>A0A804PDU6</accession>
<evidence type="ECO:0000313" key="5">
    <source>
        <dbReference type="EnsemblPlants" id="Zm00001eb230320_P001"/>
    </source>
</evidence>
<dbReference type="EnsemblPlants" id="Zm00001eb230320_T001">
    <property type="protein sequence ID" value="Zm00001eb230320_P001"/>
    <property type="gene ID" value="Zm00001eb230320"/>
</dbReference>
<keyword evidence="1" id="KW-0677">Repeat</keyword>
<dbReference type="Gene3D" id="1.25.40.10">
    <property type="entry name" value="Tetratricopeptide repeat domain"/>
    <property type="match status" value="2"/>
</dbReference>
<keyword evidence="2" id="KW-0809">Transit peptide</keyword>
<proteinExistence type="predicted"/>
<evidence type="ECO:0000256" key="2">
    <source>
        <dbReference type="ARBA" id="ARBA00022946"/>
    </source>
</evidence>
<dbReference type="InterPro" id="IPR002885">
    <property type="entry name" value="PPR_rpt"/>
</dbReference>
<feature type="compositionally biased region" description="Low complexity" evidence="4">
    <location>
        <begin position="292"/>
        <end position="305"/>
    </location>
</feature>
<feature type="compositionally biased region" description="Basic residues" evidence="4">
    <location>
        <begin position="269"/>
        <end position="279"/>
    </location>
</feature>
<evidence type="ECO:0000256" key="1">
    <source>
        <dbReference type="ARBA" id="ARBA00022737"/>
    </source>
</evidence>
<dbReference type="Gramene" id="Zm00001eb230320_T001">
    <property type="protein sequence ID" value="Zm00001eb230320_P001"/>
    <property type="gene ID" value="Zm00001eb230320"/>
</dbReference>
<organism evidence="5 6">
    <name type="scientific">Zea mays</name>
    <name type="common">Maize</name>
    <dbReference type="NCBI Taxonomy" id="4577"/>
    <lineage>
        <taxon>Eukaryota</taxon>
        <taxon>Viridiplantae</taxon>
        <taxon>Streptophyta</taxon>
        <taxon>Embryophyta</taxon>
        <taxon>Tracheophyta</taxon>
        <taxon>Spermatophyta</taxon>
        <taxon>Magnoliopsida</taxon>
        <taxon>Liliopsida</taxon>
        <taxon>Poales</taxon>
        <taxon>Poaceae</taxon>
        <taxon>PACMAD clade</taxon>
        <taxon>Panicoideae</taxon>
        <taxon>Andropogonodae</taxon>
        <taxon>Andropogoneae</taxon>
        <taxon>Tripsacinae</taxon>
        <taxon>Zea</taxon>
    </lineage>
</organism>
<reference evidence="5" key="2">
    <citation type="submission" date="2019-07" db="EMBL/GenBank/DDBJ databases">
        <authorList>
            <person name="Seetharam A."/>
            <person name="Woodhouse M."/>
            <person name="Cannon E."/>
        </authorList>
    </citation>
    <scope>NUCLEOTIDE SEQUENCE [LARGE SCALE GENOMIC DNA]</scope>
    <source>
        <strain evidence="5">cv. B73</strain>
    </source>
</reference>
<sequence length="429" mass="47671">MLAALCRAGDLATARRLFDGMRAGEQGGEAGAFPNVVTYTTMIRACCARRLADEALSLFKMMLADGVRPNRITYNTMVQGFCQAGRMELVKEVFGMDSFKPDTCTFNTLMAAHCREGRIQDAKKVFDQTMELRVRRDSASYSIVTRALCENGEFGRAEELVDSLLEELVDSHSLHLTIQFLSTSRGHGLGGLKIGTAIRPLPLRRRSNPHRPQHAHMEAAASNMDHAPMEEDAAPASMVEMNAEELEVADILSDLSRLIRSRDPQERRRERRERHRRRLVQRDDNPSPEPAPAAASTAVPSPETPLAYPQSGGDDDAPPKDKGEAAAAVRPRDQSAEQQYGEEAAASSGQAPENARPLTVATRKKKDTPWTVPSRDLTDERLLEWAKTVEDRYLQAMAKKQKAAARRRRVGILRAKGLSLVSRRMWRAS</sequence>
<dbReference type="GO" id="GO:0003729">
    <property type="term" value="F:mRNA binding"/>
    <property type="evidence" value="ECO:0000318"/>
    <property type="project" value="GO_Central"/>
</dbReference>
<feature type="compositionally biased region" description="Basic and acidic residues" evidence="4">
    <location>
        <begin position="317"/>
        <end position="335"/>
    </location>
</feature>
<evidence type="ECO:0000313" key="6">
    <source>
        <dbReference type="Proteomes" id="UP000007305"/>
    </source>
</evidence>
<dbReference type="InterPro" id="IPR011990">
    <property type="entry name" value="TPR-like_helical_dom_sf"/>
</dbReference>
<dbReference type="InParanoid" id="A0A804PDU6"/>
<dbReference type="Pfam" id="PF13041">
    <property type="entry name" value="PPR_2"/>
    <property type="match status" value="2"/>
</dbReference>
<dbReference type="PANTHER" id="PTHR47932:SF26">
    <property type="entry name" value="PENTACOTRIPEPTIDE-REPEAT REGION OF PRORP DOMAIN-CONTAINING PROTEIN"/>
    <property type="match status" value="1"/>
</dbReference>
<dbReference type="Pfam" id="PF01535">
    <property type="entry name" value="PPR"/>
    <property type="match status" value="1"/>
</dbReference>
<reference evidence="5" key="3">
    <citation type="submission" date="2021-05" db="UniProtKB">
        <authorList>
            <consortium name="EnsemblPlants"/>
        </authorList>
    </citation>
    <scope>IDENTIFICATION</scope>
    <source>
        <strain evidence="5">cv. B73</strain>
    </source>
</reference>
<dbReference type="NCBIfam" id="TIGR00756">
    <property type="entry name" value="PPR"/>
    <property type="match status" value="3"/>
</dbReference>
<protein>
    <recommendedName>
        <fullName evidence="7">Pentatricopeptide repeat-containing protein</fullName>
    </recommendedName>
</protein>
<feature type="region of interest" description="Disordered" evidence="4">
    <location>
        <begin position="262"/>
        <end position="373"/>
    </location>
</feature>
<feature type="repeat" description="PPR" evidence="3">
    <location>
        <begin position="35"/>
        <end position="69"/>
    </location>
</feature>
<dbReference type="AlphaFoldDB" id="A0A804PDU6"/>
<dbReference type="PROSITE" id="PS51375">
    <property type="entry name" value="PPR"/>
    <property type="match status" value="3"/>
</dbReference>
<name>A0A804PDU6_MAIZE</name>
<evidence type="ECO:0008006" key="7">
    <source>
        <dbReference type="Google" id="ProtNLM"/>
    </source>
</evidence>
<dbReference type="Proteomes" id="UP000007305">
    <property type="component" value="Chromosome 5"/>
</dbReference>
<feature type="repeat" description="PPR" evidence="3">
    <location>
        <begin position="137"/>
        <end position="171"/>
    </location>
</feature>
<keyword evidence="6" id="KW-1185">Reference proteome</keyword>
<evidence type="ECO:0000256" key="4">
    <source>
        <dbReference type="SAM" id="MobiDB-lite"/>
    </source>
</evidence>
<feature type="repeat" description="PPR" evidence="3">
    <location>
        <begin position="102"/>
        <end position="136"/>
    </location>
</feature>
<evidence type="ECO:0000256" key="3">
    <source>
        <dbReference type="PROSITE-ProRule" id="PRU00708"/>
    </source>
</evidence>